<proteinExistence type="predicted"/>
<dbReference type="Proteomes" id="UP001055072">
    <property type="component" value="Unassembled WGS sequence"/>
</dbReference>
<sequence>MLFDAVLATAAVTLLATVPSPASAQEPVCTGSRSEVLCARYIRPYSDNAYTWNVGPFCNFTAAPTALIADNVERYDYGYNCSGSYVATCCDHWTSCAIAVDCSGPETALPETTTNLDGELPNNWVTAVPCAVDNADRVLTNTIVTYLQSNTPYRCPEACAKKGYQYAGVEYGDECYCGTGYTGGVKPQAADPSECSMTCPGSYYFSCGGSWRMQIFKAPYAP</sequence>
<gene>
    <name evidence="1" type="ORF">BDY19DRAFT_969428</name>
</gene>
<evidence type="ECO:0000313" key="2">
    <source>
        <dbReference type="Proteomes" id="UP001055072"/>
    </source>
</evidence>
<evidence type="ECO:0000313" key="1">
    <source>
        <dbReference type="EMBL" id="KAI0084825.1"/>
    </source>
</evidence>
<protein>
    <submittedName>
        <fullName evidence="1">Uncharacterized protein</fullName>
    </submittedName>
</protein>
<accession>A0ACB8TS66</accession>
<name>A0ACB8TS66_9APHY</name>
<keyword evidence="2" id="KW-1185">Reference proteome</keyword>
<comment type="caution">
    <text evidence="1">The sequence shown here is derived from an EMBL/GenBank/DDBJ whole genome shotgun (WGS) entry which is preliminary data.</text>
</comment>
<dbReference type="EMBL" id="MU274938">
    <property type="protein sequence ID" value="KAI0084825.1"/>
    <property type="molecule type" value="Genomic_DNA"/>
</dbReference>
<reference evidence="1" key="1">
    <citation type="journal article" date="2021" name="Environ. Microbiol.">
        <title>Gene family expansions and transcriptome signatures uncover fungal adaptations to wood decay.</title>
        <authorList>
            <person name="Hage H."/>
            <person name="Miyauchi S."/>
            <person name="Viragh M."/>
            <person name="Drula E."/>
            <person name="Min B."/>
            <person name="Chaduli D."/>
            <person name="Navarro D."/>
            <person name="Favel A."/>
            <person name="Norest M."/>
            <person name="Lesage-Meessen L."/>
            <person name="Balint B."/>
            <person name="Merenyi Z."/>
            <person name="de Eugenio L."/>
            <person name="Morin E."/>
            <person name="Martinez A.T."/>
            <person name="Baldrian P."/>
            <person name="Stursova M."/>
            <person name="Martinez M.J."/>
            <person name="Novotny C."/>
            <person name="Magnuson J.K."/>
            <person name="Spatafora J.W."/>
            <person name="Maurice S."/>
            <person name="Pangilinan J."/>
            <person name="Andreopoulos W."/>
            <person name="LaButti K."/>
            <person name="Hundley H."/>
            <person name="Na H."/>
            <person name="Kuo A."/>
            <person name="Barry K."/>
            <person name="Lipzen A."/>
            <person name="Henrissat B."/>
            <person name="Riley R."/>
            <person name="Ahrendt S."/>
            <person name="Nagy L.G."/>
            <person name="Grigoriev I.V."/>
            <person name="Martin F."/>
            <person name="Rosso M.N."/>
        </authorList>
    </citation>
    <scope>NUCLEOTIDE SEQUENCE</scope>
    <source>
        <strain evidence="1">CBS 384.51</strain>
    </source>
</reference>
<organism evidence="1 2">
    <name type="scientific">Irpex rosettiformis</name>
    <dbReference type="NCBI Taxonomy" id="378272"/>
    <lineage>
        <taxon>Eukaryota</taxon>
        <taxon>Fungi</taxon>
        <taxon>Dikarya</taxon>
        <taxon>Basidiomycota</taxon>
        <taxon>Agaricomycotina</taxon>
        <taxon>Agaricomycetes</taxon>
        <taxon>Polyporales</taxon>
        <taxon>Irpicaceae</taxon>
        <taxon>Irpex</taxon>
    </lineage>
</organism>